<comment type="caution">
    <text evidence="1">The sequence shown here is derived from an EMBL/GenBank/DDBJ whole genome shotgun (WGS) entry which is preliminary data.</text>
</comment>
<reference evidence="1" key="1">
    <citation type="submission" date="2021-10" db="EMBL/GenBank/DDBJ databases">
        <title>Tropical sea cucumber genome reveals ecological adaptation and Cuvierian tubules defense mechanism.</title>
        <authorList>
            <person name="Chen T."/>
        </authorList>
    </citation>
    <scope>NUCLEOTIDE SEQUENCE</scope>
    <source>
        <strain evidence="1">Nanhai2018</strain>
        <tissue evidence="1">Muscle</tissue>
    </source>
</reference>
<evidence type="ECO:0000313" key="1">
    <source>
        <dbReference type="EMBL" id="KAJ8025601.1"/>
    </source>
</evidence>
<accession>A0A9Q0YPX7</accession>
<dbReference type="AlphaFoldDB" id="A0A9Q0YPX7"/>
<dbReference type="InterPro" id="IPR027417">
    <property type="entry name" value="P-loop_NTPase"/>
</dbReference>
<dbReference type="Proteomes" id="UP001152320">
    <property type="component" value="Chromosome 17"/>
</dbReference>
<dbReference type="EMBL" id="JAIZAY010000017">
    <property type="protein sequence ID" value="KAJ8025601.1"/>
    <property type="molecule type" value="Genomic_DNA"/>
</dbReference>
<keyword evidence="2" id="KW-1185">Reference proteome</keyword>
<evidence type="ECO:0008006" key="3">
    <source>
        <dbReference type="Google" id="ProtNLM"/>
    </source>
</evidence>
<name>A0A9Q0YPX7_HOLLE</name>
<organism evidence="1 2">
    <name type="scientific">Holothuria leucospilota</name>
    <name type="common">Black long sea cucumber</name>
    <name type="synonym">Mertensiothuria leucospilota</name>
    <dbReference type="NCBI Taxonomy" id="206669"/>
    <lineage>
        <taxon>Eukaryota</taxon>
        <taxon>Metazoa</taxon>
        <taxon>Echinodermata</taxon>
        <taxon>Eleutherozoa</taxon>
        <taxon>Echinozoa</taxon>
        <taxon>Holothuroidea</taxon>
        <taxon>Aspidochirotacea</taxon>
        <taxon>Aspidochirotida</taxon>
        <taxon>Holothuriidae</taxon>
        <taxon>Holothuria</taxon>
    </lineage>
</organism>
<dbReference type="Gene3D" id="3.40.50.300">
    <property type="entry name" value="P-loop containing nucleotide triphosphate hydrolases"/>
    <property type="match status" value="1"/>
</dbReference>
<proteinExistence type="predicted"/>
<sequence length="315" mass="36704">MADSSQKQPRIFLWCWPRSISTAVEKCLSFVDGMQTWHEPYTVAFNAELLSNKAIMKEGTDSDSPISKVLQQYMEMVKMLTDKPNEFSGGKFMPIANFTYPFIKGELEKEEPGKKYIFIKDMAIAVLDHLDALPDVPTRHTFIIRHPYRFLSSQRNMFLRISNYQGDPKEFDMFKASPVVSDTIFQRDGMHWMWKHVQESGKDPHPIVIDAEDVMNHPEIILPKYFHELGIPFDKKYLTWDESIESIRKTWKGALEQVALGYRMGVFDKAFKSSCFNPSAHVMPKREELTPDILKILDFVLPGYEEMYENRIKPE</sequence>
<protein>
    <recommendedName>
        <fullName evidence="3">Sulfotransferase family protein</fullName>
    </recommendedName>
</protein>
<dbReference type="OrthoDB" id="416710at2759"/>
<dbReference type="PANTHER" id="PTHR48312:SF1">
    <property type="entry name" value="SULFOTRANSFERASE"/>
    <property type="match status" value="1"/>
</dbReference>
<evidence type="ECO:0000313" key="2">
    <source>
        <dbReference type="Proteomes" id="UP001152320"/>
    </source>
</evidence>
<gene>
    <name evidence="1" type="ORF">HOLleu_33201</name>
</gene>
<dbReference type="SUPFAM" id="SSF52540">
    <property type="entry name" value="P-loop containing nucleoside triphosphate hydrolases"/>
    <property type="match status" value="1"/>
</dbReference>
<dbReference type="PANTHER" id="PTHR48312">
    <property type="match status" value="1"/>
</dbReference>